<feature type="compositionally biased region" description="Polar residues" evidence="1">
    <location>
        <begin position="151"/>
        <end position="169"/>
    </location>
</feature>
<evidence type="ECO:0000256" key="2">
    <source>
        <dbReference type="SAM" id="SignalP"/>
    </source>
</evidence>
<gene>
    <name evidence="3" type="ORF">OFUS_LOCUS17323</name>
</gene>
<accession>A0A8S4PLD3</accession>
<dbReference type="AlphaFoldDB" id="A0A8S4PLD3"/>
<dbReference type="PANTHER" id="PTHR34488">
    <property type="entry name" value="SI:CH211-245H14.1-RELATED"/>
    <property type="match status" value="1"/>
</dbReference>
<comment type="caution">
    <text evidence="3">The sequence shown here is derived from an EMBL/GenBank/DDBJ whole genome shotgun (WGS) entry which is preliminary data.</text>
</comment>
<evidence type="ECO:0000313" key="4">
    <source>
        <dbReference type="Proteomes" id="UP000749559"/>
    </source>
</evidence>
<dbReference type="PANTHER" id="PTHR34488:SF1">
    <property type="entry name" value="SI:CH211-245H14.1-RELATED"/>
    <property type="match status" value="1"/>
</dbReference>
<feature type="chain" id="PRO_5035934838" evidence="2">
    <location>
        <begin position="20"/>
        <end position="336"/>
    </location>
</feature>
<keyword evidence="2" id="KW-0732">Signal</keyword>
<dbReference type="EMBL" id="CAIIXF020000008">
    <property type="protein sequence ID" value="CAH1792352.1"/>
    <property type="molecule type" value="Genomic_DNA"/>
</dbReference>
<feature type="region of interest" description="Disordered" evidence="1">
    <location>
        <begin position="135"/>
        <end position="191"/>
    </location>
</feature>
<feature type="compositionally biased region" description="Polar residues" evidence="1">
    <location>
        <begin position="175"/>
        <end position="184"/>
    </location>
</feature>
<evidence type="ECO:0000313" key="3">
    <source>
        <dbReference type="EMBL" id="CAH1792352.1"/>
    </source>
</evidence>
<name>A0A8S4PLD3_OWEFU</name>
<organism evidence="3 4">
    <name type="scientific">Owenia fusiformis</name>
    <name type="common">Polychaete worm</name>
    <dbReference type="NCBI Taxonomy" id="6347"/>
    <lineage>
        <taxon>Eukaryota</taxon>
        <taxon>Metazoa</taxon>
        <taxon>Spiralia</taxon>
        <taxon>Lophotrochozoa</taxon>
        <taxon>Annelida</taxon>
        <taxon>Polychaeta</taxon>
        <taxon>Sedentaria</taxon>
        <taxon>Canalipalpata</taxon>
        <taxon>Sabellida</taxon>
        <taxon>Oweniida</taxon>
        <taxon>Oweniidae</taxon>
        <taxon>Owenia</taxon>
    </lineage>
</organism>
<feature type="signal peptide" evidence="2">
    <location>
        <begin position="1"/>
        <end position="19"/>
    </location>
</feature>
<protein>
    <submittedName>
        <fullName evidence="3">Uncharacterized protein</fullName>
    </submittedName>
</protein>
<dbReference type="Proteomes" id="UP000749559">
    <property type="component" value="Unassembled WGS sequence"/>
</dbReference>
<proteinExistence type="predicted"/>
<evidence type="ECO:0000256" key="1">
    <source>
        <dbReference type="SAM" id="MobiDB-lite"/>
    </source>
</evidence>
<sequence length="336" mass="38015">MAFHFLFCHFLFNFHSTLRGIFGSGKVKVEKDDEPNEPTEGSVTCMSGSATKVKCKHSENTDDSSPHSFIVLEHKSENNAEVSPMTVLNELHGAMATPLLQLSQMIERIYTENTRLVTENKDLRRQMDLMNKKLEHLEGENKDLKKRSNSNEKQTWWKSESQQPSSYRTSGVDRTGNSSNTSAVLGNRPFWAKSTPPKETVRFSVITSTEQLYELVQRVLAEVQGHLPHNVDVKMVTTENTTRPTLLFCLKGSRLGTDVDQAVKLVKDHSAVMLIVVHHQATHVASPTPSQQILPESTRSRFQCMTDLLFWSNGGYYTCRTNENAILDITNYLKPK</sequence>
<reference evidence="3" key="1">
    <citation type="submission" date="2022-03" db="EMBL/GenBank/DDBJ databases">
        <authorList>
            <person name="Martin C."/>
        </authorList>
    </citation>
    <scope>NUCLEOTIDE SEQUENCE</scope>
</reference>
<keyword evidence="4" id="KW-1185">Reference proteome</keyword>
<dbReference type="OrthoDB" id="10031171at2759"/>